<proteinExistence type="predicted"/>
<evidence type="ECO:0000313" key="1">
    <source>
        <dbReference type="Proteomes" id="UP000035680"/>
    </source>
</evidence>
<dbReference type="AlphaFoldDB" id="A0A0K0FPK0"/>
<evidence type="ECO:0000313" key="2">
    <source>
        <dbReference type="WBParaSite" id="SVE_1105700.1"/>
    </source>
</evidence>
<accession>A0A0K0FPK0</accession>
<name>A0A0K0FPK0_STRVS</name>
<dbReference type="Proteomes" id="UP000035680">
    <property type="component" value="Unassembled WGS sequence"/>
</dbReference>
<protein>
    <submittedName>
        <fullName evidence="2">Uncharacterized protein</fullName>
    </submittedName>
</protein>
<reference evidence="1" key="1">
    <citation type="submission" date="2014-07" db="EMBL/GenBank/DDBJ databases">
        <authorList>
            <person name="Martin A.A"/>
            <person name="De Silva N."/>
        </authorList>
    </citation>
    <scope>NUCLEOTIDE SEQUENCE</scope>
</reference>
<organism evidence="1 2">
    <name type="scientific">Strongyloides venezuelensis</name>
    <name type="common">Threadworm</name>
    <dbReference type="NCBI Taxonomy" id="75913"/>
    <lineage>
        <taxon>Eukaryota</taxon>
        <taxon>Metazoa</taxon>
        <taxon>Ecdysozoa</taxon>
        <taxon>Nematoda</taxon>
        <taxon>Chromadorea</taxon>
        <taxon>Rhabditida</taxon>
        <taxon>Tylenchina</taxon>
        <taxon>Panagrolaimomorpha</taxon>
        <taxon>Strongyloidoidea</taxon>
        <taxon>Strongyloididae</taxon>
        <taxon>Strongyloides</taxon>
    </lineage>
</organism>
<reference evidence="2" key="2">
    <citation type="submission" date="2015-08" db="UniProtKB">
        <authorList>
            <consortium name="WormBaseParasite"/>
        </authorList>
    </citation>
    <scope>IDENTIFICATION</scope>
</reference>
<keyword evidence="1" id="KW-1185">Reference proteome</keyword>
<dbReference type="WBParaSite" id="SVE_1105700.1">
    <property type="protein sequence ID" value="SVE_1105700.1"/>
    <property type="gene ID" value="SVE_1105700"/>
</dbReference>
<sequence>MSLYPCPCNQPIPESNNKNSLGSAETTKSVIPVNCWGTSLTKIGIKESWIPPGVRLRNEKYPEVELLSKKELLQSIDRMRRSYSVDSLGITREKYLSRWSRENTPHDSCGTYCRTVRRSYSDLRDIGNYSVVNNQSKYGDRSRTTPIGLITTPYYTNVNYYSESQPLRKYDVFQLRTWSYPIYKYIYGREQTPSRPYSYVRDFACTPKYTPPIIGAEARGMNERRGYSGYNYMAGEHSFNISAKPWSLGSARVIASPYISKSPSNYYDPYNGFSTLRHYNRFRPRSYSAKYNTYWKPYY</sequence>